<dbReference type="SUPFAM" id="SSF54695">
    <property type="entry name" value="POZ domain"/>
    <property type="match status" value="1"/>
</dbReference>
<name>A0A1V6T7W6_9EURO</name>
<reference evidence="4" key="1">
    <citation type="journal article" date="2017" name="Nat. Microbiol.">
        <title>Global analysis of biosynthetic gene clusters reveals vast potential of secondary metabolite production in Penicillium species.</title>
        <authorList>
            <person name="Nielsen J.C."/>
            <person name="Grijseels S."/>
            <person name="Prigent S."/>
            <person name="Ji B."/>
            <person name="Dainat J."/>
            <person name="Nielsen K.F."/>
            <person name="Frisvad J.C."/>
            <person name="Workman M."/>
            <person name="Nielsen J."/>
        </authorList>
    </citation>
    <scope>NUCLEOTIDE SEQUENCE [LARGE SCALE GENOMIC DNA]</scope>
    <source>
        <strain evidence="4">IBT 24891</strain>
    </source>
</reference>
<keyword evidence="4" id="KW-1185">Reference proteome</keyword>
<feature type="region of interest" description="Disordered" evidence="1">
    <location>
        <begin position="1"/>
        <end position="22"/>
    </location>
</feature>
<sequence>MSYRTKKAPGPPKFDPKTPEDNQQAQRDIIYNLVANMHLNPDFSDLTIICKGREFAAHKLVVCQRSEHLNALCKNLQDSSKPLVINREPVLIEKTLEFLYQADYKVSNVIHTKDSRNSKTPRQTAVVSDLRAFKKAQSAKMRALKETTATPTDPQTEEIYEDTRKDWSDQMEDDLAVISAEEQDDEVVDEDGVNILGDDDPFLKECHPSYFHARMYGEGDCLRIQDLKAKAICHFEKTFMDNPDAKSFSKTIEEIYSNRAVYIELRKSAVRLIVQNLKILWHGTNPVLNQELIKSVPEFTSDLLLSILDLCALKNIFVQLQVADKKPAEVVKKSLKTEISKRA</sequence>
<dbReference type="Pfam" id="PF00651">
    <property type="entry name" value="BTB"/>
    <property type="match status" value="1"/>
</dbReference>
<evidence type="ECO:0000313" key="4">
    <source>
        <dbReference type="Proteomes" id="UP000191285"/>
    </source>
</evidence>
<dbReference type="Gene3D" id="3.30.710.10">
    <property type="entry name" value="Potassium Channel Kv1.1, Chain A"/>
    <property type="match status" value="1"/>
</dbReference>
<evidence type="ECO:0000256" key="1">
    <source>
        <dbReference type="SAM" id="MobiDB-lite"/>
    </source>
</evidence>
<dbReference type="InterPro" id="IPR000210">
    <property type="entry name" value="BTB/POZ_dom"/>
</dbReference>
<protein>
    <recommendedName>
        <fullName evidence="2">BTB domain-containing protein</fullName>
    </recommendedName>
</protein>
<evidence type="ECO:0000259" key="2">
    <source>
        <dbReference type="PROSITE" id="PS50097"/>
    </source>
</evidence>
<dbReference type="OrthoDB" id="6359816at2759"/>
<dbReference type="PANTHER" id="PTHR47843">
    <property type="entry name" value="BTB DOMAIN-CONTAINING PROTEIN-RELATED"/>
    <property type="match status" value="1"/>
</dbReference>
<dbReference type="STRING" id="303698.A0A1V6T7W6"/>
<dbReference type="InterPro" id="IPR011333">
    <property type="entry name" value="SKP1/BTB/POZ_sf"/>
</dbReference>
<dbReference type="CDD" id="cd18186">
    <property type="entry name" value="BTB_POZ_ZBTB_KLHL-like"/>
    <property type="match status" value="1"/>
</dbReference>
<organism evidence="3 4">
    <name type="scientific">Penicillium steckii</name>
    <dbReference type="NCBI Taxonomy" id="303698"/>
    <lineage>
        <taxon>Eukaryota</taxon>
        <taxon>Fungi</taxon>
        <taxon>Dikarya</taxon>
        <taxon>Ascomycota</taxon>
        <taxon>Pezizomycotina</taxon>
        <taxon>Eurotiomycetes</taxon>
        <taxon>Eurotiomycetidae</taxon>
        <taxon>Eurotiales</taxon>
        <taxon>Aspergillaceae</taxon>
        <taxon>Penicillium</taxon>
    </lineage>
</organism>
<dbReference type="AlphaFoldDB" id="A0A1V6T7W6"/>
<dbReference type="PANTHER" id="PTHR47843:SF5">
    <property type="entry name" value="BTB_POZ DOMAIN PROTEIN"/>
    <property type="match status" value="1"/>
</dbReference>
<proteinExistence type="predicted"/>
<accession>A0A1V6T7W6</accession>
<dbReference type="EMBL" id="MLKD01000010">
    <property type="protein sequence ID" value="OQE22428.1"/>
    <property type="molecule type" value="Genomic_DNA"/>
</dbReference>
<gene>
    <name evidence="3" type="ORF">PENSTE_c010G02577</name>
</gene>
<dbReference type="Proteomes" id="UP000191285">
    <property type="component" value="Unassembled WGS sequence"/>
</dbReference>
<dbReference type="PROSITE" id="PS50097">
    <property type="entry name" value="BTB"/>
    <property type="match status" value="1"/>
</dbReference>
<feature type="domain" description="BTB" evidence="2">
    <location>
        <begin position="44"/>
        <end position="108"/>
    </location>
</feature>
<comment type="caution">
    <text evidence="3">The sequence shown here is derived from an EMBL/GenBank/DDBJ whole genome shotgun (WGS) entry which is preliminary data.</text>
</comment>
<evidence type="ECO:0000313" key="3">
    <source>
        <dbReference type="EMBL" id="OQE22428.1"/>
    </source>
</evidence>